<name>A0ABS2CQU8_9MICO</name>
<dbReference type="Proteomes" id="UP001430172">
    <property type="component" value="Unassembled WGS sequence"/>
</dbReference>
<gene>
    <name evidence="1" type="ORF">JQN70_17790</name>
</gene>
<dbReference type="InterPro" id="IPR011989">
    <property type="entry name" value="ARM-like"/>
</dbReference>
<dbReference type="Gene3D" id="1.25.10.10">
    <property type="entry name" value="Leucine-rich Repeat Variant"/>
    <property type="match status" value="1"/>
</dbReference>
<comment type="caution">
    <text evidence="1">The sequence shown here is derived from an EMBL/GenBank/DDBJ whole genome shotgun (WGS) entry which is preliminary data.</text>
</comment>
<sequence length="175" mass="19483">MEPFAEVLLAGGHSNSLGRSGEVLELLRRDPARLDELFACIAADDAWVRMRAVDTFEKLVREDPPRGVPYTERVLDELTASDQPSVQWHTAQLFGLLTLTDAQRRRAVDWLLARVATTDVDWIVSAQSMATLVALHDEGAVPTEDLVQRLEVQTGHHSASVRRKASAFLEAVRRS</sequence>
<protein>
    <recommendedName>
        <fullName evidence="3">HEAT repeat domain-containing protein</fullName>
    </recommendedName>
</protein>
<dbReference type="EMBL" id="JAFDVD010000022">
    <property type="protein sequence ID" value="MBM6402252.1"/>
    <property type="molecule type" value="Genomic_DNA"/>
</dbReference>
<dbReference type="RefSeq" id="WP_204132708.1">
    <property type="nucleotide sequence ID" value="NZ_JAFDVD010000022.1"/>
</dbReference>
<dbReference type="SUPFAM" id="SSF48371">
    <property type="entry name" value="ARM repeat"/>
    <property type="match status" value="1"/>
</dbReference>
<dbReference type="InterPro" id="IPR016024">
    <property type="entry name" value="ARM-type_fold"/>
</dbReference>
<evidence type="ECO:0000313" key="1">
    <source>
        <dbReference type="EMBL" id="MBM6402252.1"/>
    </source>
</evidence>
<accession>A0ABS2CQU8</accession>
<evidence type="ECO:0000313" key="2">
    <source>
        <dbReference type="Proteomes" id="UP001430172"/>
    </source>
</evidence>
<reference evidence="1" key="1">
    <citation type="submission" date="2021-02" db="EMBL/GenBank/DDBJ databases">
        <title>Phycicoccus sp. MQZ13P-5T, whole genome shotgun sequence.</title>
        <authorList>
            <person name="Tuo L."/>
        </authorList>
    </citation>
    <scope>NUCLEOTIDE SEQUENCE</scope>
    <source>
        <strain evidence="1">MQZ13P-5</strain>
    </source>
</reference>
<organism evidence="1 2">
    <name type="scientific">Phycicoccus sonneratiae</name>
    <dbReference type="NCBI Taxonomy" id="2807628"/>
    <lineage>
        <taxon>Bacteria</taxon>
        <taxon>Bacillati</taxon>
        <taxon>Actinomycetota</taxon>
        <taxon>Actinomycetes</taxon>
        <taxon>Micrococcales</taxon>
        <taxon>Intrasporangiaceae</taxon>
        <taxon>Phycicoccus</taxon>
    </lineage>
</organism>
<proteinExistence type="predicted"/>
<keyword evidence="2" id="KW-1185">Reference proteome</keyword>
<evidence type="ECO:0008006" key="3">
    <source>
        <dbReference type="Google" id="ProtNLM"/>
    </source>
</evidence>